<dbReference type="SMART" id="SM01217">
    <property type="entry name" value="Fn3_like"/>
    <property type="match status" value="1"/>
</dbReference>
<evidence type="ECO:0000313" key="6">
    <source>
        <dbReference type="Proteomes" id="UP000294359"/>
    </source>
</evidence>
<feature type="signal peptide" evidence="3">
    <location>
        <begin position="1"/>
        <end position="23"/>
    </location>
</feature>
<dbReference type="PRINTS" id="PR00133">
    <property type="entry name" value="GLHYDRLASE3"/>
</dbReference>
<dbReference type="PANTHER" id="PTHR42715">
    <property type="entry name" value="BETA-GLUCOSIDASE"/>
    <property type="match status" value="1"/>
</dbReference>
<dbReference type="InterPro" id="IPR001764">
    <property type="entry name" value="Glyco_hydro_3_N"/>
</dbReference>
<dbReference type="InterPro" id="IPR013783">
    <property type="entry name" value="Ig-like_fold"/>
</dbReference>
<dbReference type="InterPro" id="IPR036962">
    <property type="entry name" value="Glyco_hydro_3_N_sf"/>
</dbReference>
<feature type="domain" description="Fibronectin type III-like" evidence="4">
    <location>
        <begin position="639"/>
        <end position="709"/>
    </location>
</feature>
<organism evidence="5 6">
    <name type="scientific">Pseudoduganella plicata</name>
    <dbReference type="NCBI Taxonomy" id="321984"/>
    <lineage>
        <taxon>Bacteria</taxon>
        <taxon>Pseudomonadati</taxon>
        <taxon>Pseudomonadota</taxon>
        <taxon>Betaproteobacteria</taxon>
        <taxon>Burkholderiales</taxon>
        <taxon>Oxalobacteraceae</taxon>
        <taxon>Telluria group</taxon>
        <taxon>Pseudoduganella</taxon>
    </lineage>
</organism>
<dbReference type="Pfam" id="PF14310">
    <property type="entry name" value="Fn3-like"/>
    <property type="match status" value="1"/>
</dbReference>
<dbReference type="InterPro" id="IPR036881">
    <property type="entry name" value="Glyco_hydro_3_C_sf"/>
</dbReference>
<sequence length="731" mass="77285">MQRMRVKRLACALTVLFAAGAGAQVTDPEQRASALVAQMTQEDKLRLVFGYFSTDFNGVARPKEGINYTAGFIHGVERLKIPPQHQTDAGIGVATQPSPEPRGRTALPSGLATAATWNRQLAYEAGAMIGKEARLSGHNVLLAGSVNLMREPRNGRNFEYGGEDPLLAGWMTGEQIRGIQSNGIVSTLKHFAFNDQETNRMTVDVKIDDAAGRMSDLLALQIATEKGNPGSVMCAYNRVNGAYACESDYLLNKVLKRDWGYKGYVMSDWGAVHSTIPAANAGLDQQSGWPFDASPYFGPALREAVDNGHVPQARLDDMARRILWAMAANGLLDNPVPVVEPEKIDFAAHAKITQRGAEEGMVLLKNGGNLLPLAQDVRTIAVIGGHADVGVISGGGAAQVHPVGGSAVKGEGPKSFPGPIVWYPSSPMKALAARMKAKVVYHDGKDVAAAAKLAAQSDVAIVFGTQWTAESFDVPSLSLPDNQDALIDAVASANRRTVVVLETGGPVTMPWVDKAGAVLAAWYPGTAGGEAIARVLTGEVDAAGRLPATFPASEAQLPRPRIDGNKDPKARVSTDYNIEGAAVGYKWFDRKGHKPLFAFGHGLSYTTFAFDGLAARAAARGDVIVDFTVKNTGARAGYAVPQVYASAGAAAGWEAPRRLAGWGKVLLQPGEARKVSVTVPARMLAVYSTKAGAWKVAPGQYTFTLATASDAPVARATAKVGAATIPVALQR</sequence>
<dbReference type="Proteomes" id="UP000294359">
    <property type="component" value="Chromosome"/>
</dbReference>
<accession>A0ABX5S685</accession>
<keyword evidence="2" id="KW-0378">Hydrolase</keyword>
<dbReference type="Pfam" id="PF01915">
    <property type="entry name" value="Glyco_hydro_3_C"/>
    <property type="match status" value="1"/>
</dbReference>
<dbReference type="Gene3D" id="3.40.50.1700">
    <property type="entry name" value="Glycoside hydrolase family 3 C-terminal domain"/>
    <property type="match status" value="1"/>
</dbReference>
<dbReference type="SUPFAM" id="SSF52279">
    <property type="entry name" value="Beta-D-glucan exohydrolase, C-terminal domain"/>
    <property type="match status" value="1"/>
</dbReference>
<proteinExistence type="inferred from homology"/>
<dbReference type="Pfam" id="PF00933">
    <property type="entry name" value="Glyco_hydro_3"/>
    <property type="match status" value="1"/>
</dbReference>
<dbReference type="InterPro" id="IPR017853">
    <property type="entry name" value="GH"/>
</dbReference>
<dbReference type="PANTHER" id="PTHR42715:SF10">
    <property type="entry name" value="BETA-GLUCOSIDASE"/>
    <property type="match status" value="1"/>
</dbReference>
<evidence type="ECO:0000313" key="5">
    <source>
        <dbReference type="EMBL" id="QBQ35831.1"/>
    </source>
</evidence>
<protein>
    <submittedName>
        <fullName evidence="5">Beta-glucosidase</fullName>
    </submittedName>
</protein>
<comment type="similarity">
    <text evidence="1">Belongs to the glycosyl hydrolase 3 family.</text>
</comment>
<keyword evidence="6" id="KW-1185">Reference proteome</keyword>
<dbReference type="Gene3D" id="2.60.40.10">
    <property type="entry name" value="Immunoglobulins"/>
    <property type="match status" value="1"/>
</dbReference>
<dbReference type="Gene3D" id="3.20.20.300">
    <property type="entry name" value="Glycoside hydrolase, family 3, N-terminal domain"/>
    <property type="match status" value="1"/>
</dbReference>
<dbReference type="InterPro" id="IPR050288">
    <property type="entry name" value="Cellulose_deg_GH3"/>
</dbReference>
<dbReference type="SUPFAM" id="SSF51445">
    <property type="entry name" value="(Trans)glycosidases"/>
    <property type="match status" value="1"/>
</dbReference>
<evidence type="ECO:0000256" key="1">
    <source>
        <dbReference type="ARBA" id="ARBA00005336"/>
    </source>
</evidence>
<dbReference type="InterPro" id="IPR026891">
    <property type="entry name" value="Fn3-like"/>
</dbReference>
<name>A0ABX5S685_9BURK</name>
<evidence type="ECO:0000256" key="2">
    <source>
        <dbReference type="ARBA" id="ARBA00022801"/>
    </source>
</evidence>
<evidence type="ECO:0000256" key="3">
    <source>
        <dbReference type="SAM" id="SignalP"/>
    </source>
</evidence>
<dbReference type="EMBL" id="CP038026">
    <property type="protein sequence ID" value="QBQ35831.1"/>
    <property type="molecule type" value="Genomic_DNA"/>
</dbReference>
<keyword evidence="3" id="KW-0732">Signal</keyword>
<dbReference type="InterPro" id="IPR002772">
    <property type="entry name" value="Glyco_hydro_3_C"/>
</dbReference>
<feature type="chain" id="PRO_5047151876" evidence="3">
    <location>
        <begin position="24"/>
        <end position="731"/>
    </location>
</feature>
<evidence type="ECO:0000259" key="4">
    <source>
        <dbReference type="SMART" id="SM01217"/>
    </source>
</evidence>
<reference evidence="5 6" key="1">
    <citation type="submission" date="2019-03" db="EMBL/GenBank/DDBJ databases">
        <title>Draft Genome Sequences of Six Type Strains of the Genus Massilia.</title>
        <authorList>
            <person name="Miess H."/>
            <person name="Frediansyhah A."/>
            <person name="Gross H."/>
        </authorList>
    </citation>
    <scope>NUCLEOTIDE SEQUENCE [LARGE SCALE GENOMIC DNA]</scope>
    <source>
        <strain evidence="5 6">DSM 17505</strain>
    </source>
</reference>
<gene>
    <name evidence="5" type="ORF">E1742_06415</name>
</gene>